<reference evidence="1 2" key="1">
    <citation type="submission" date="2023-03" db="EMBL/GenBank/DDBJ databases">
        <title>Bacillus Genome Sequencing.</title>
        <authorList>
            <person name="Dunlap C."/>
        </authorList>
    </citation>
    <scope>NUCLEOTIDE SEQUENCE [LARGE SCALE GENOMIC DNA]</scope>
    <source>
        <strain evidence="1 2">NRS-1717</strain>
    </source>
</reference>
<sequence length="64" mass="7195">MFINGRRLIENAGPVERKIFIKLNQTVVPSMRFVSINKANGQINLSIANLEIKVSDAQTLELIQ</sequence>
<dbReference type="GeneID" id="301143517"/>
<protein>
    <submittedName>
        <fullName evidence="1">Uncharacterized protein</fullName>
    </submittedName>
</protein>
<evidence type="ECO:0000313" key="2">
    <source>
        <dbReference type="Proteomes" id="UP001342826"/>
    </source>
</evidence>
<comment type="caution">
    <text evidence="1">The sequence shown here is derived from an EMBL/GenBank/DDBJ whole genome shotgun (WGS) entry which is preliminary data.</text>
</comment>
<evidence type="ECO:0000313" key="1">
    <source>
        <dbReference type="EMBL" id="MED4400340.1"/>
    </source>
</evidence>
<accession>A0ABU6NT66</accession>
<organism evidence="1 2">
    <name type="scientific">Metabacillus fastidiosus</name>
    <dbReference type="NCBI Taxonomy" id="1458"/>
    <lineage>
        <taxon>Bacteria</taxon>
        <taxon>Bacillati</taxon>
        <taxon>Bacillota</taxon>
        <taxon>Bacilli</taxon>
        <taxon>Bacillales</taxon>
        <taxon>Bacillaceae</taxon>
        <taxon>Metabacillus</taxon>
    </lineage>
</organism>
<proteinExistence type="predicted"/>
<name>A0ABU6NT66_9BACI</name>
<keyword evidence="2" id="KW-1185">Reference proteome</keyword>
<dbReference type="EMBL" id="JARTFS010000002">
    <property type="protein sequence ID" value="MED4400340.1"/>
    <property type="molecule type" value="Genomic_DNA"/>
</dbReference>
<dbReference type="Proteomes" id="UP001342826">
    <property type="component" value="Unassembled WGS sequence"/>
</dbReference>
<gene>
    <name evidence="1" type="ORF">P9271_03065</name>
</gene>
<dbReference type="RefSeq" id="WP_066224447.1">
    <property type="nucleotide sequence ID" value="NZ_JARTFS010000002.1"/>
</dbReference>